<evidence type="ECO:0000313" key="2">
    <source>
        <dbReference type="EMBL" id="EFP90893.2"/>
    </source>
</evidence>
<feature type="compositionally biased region" description="Acidic residues" evidence="1">
    <location>
        <begin position="30"/>
        <end position="48"/>
    </location>
</feature>
<dbReference type="AlphaFoldDB" id="E3L2W8"/>
<feature type="compositionally biased region" description="Pro residues" evidence="1">
    <location>
        <begin position="201"/>
        <end position="220"/>
    </location>
</feature>
<keyword evidence="3" id="KW-1185">Reference proteome</keyword>
<dbReference type="VEuPathDB" id="FungiDB:PGTG_17092"/>
<dbReference type="GeneID" id="10530801"/>
<feature type="region of interest" description="Disordered" evidence="1">
    <location>
        <begin position="24"/>
        <end position="63"/>
    </location>
</feature>
<gene>
    <name evidence="2" type="ORF">PGTG_17092</name>
</gene>
<dbReference type="InParanoid" id="E3L2W8"/>
<feature type="region of interest" description="Disordered" evidence="1">
    <location>
        <begin position="165"/>
        <end position="335"/>
    </location>
</feature>
<reference key="1">
    <citation type="submission" date="2007-01" db="EMBL/GenBank/DDBJ databases">
        <title>The Genome Sequence of Puccinia graminis f. sp. tritici Strain CRL 75-36-700-3.</title>
        <authorList>
            <consortium name="The Broad Institute Genome Sequencing Platform"/>
            <person name="Birren B."/>
            <person name="Lander E."/>
            <person name="Galagan J."/>
            <person name="Nusbaum C."/>
            <person name="Devon K."/>
            <person name="Cuomo C."/>
            <person name="Jaffe D."/>
            <person name="Butler J."/>
            <person name="Alvarez P."/>
            <person name="Gnerre S."/>
            <person name="Grabherr M."/>
            <person name="Mauceli E."/>
            <person name="Brockman W."/>
            <person name="Young S."/>
            <person name="LaButti K."/>
            <person name="Sykes S."/>
            <person name="DeCaprio D."/>
            <person name="Crawford M."/>
            <person name="Koehrsen M."/>
            <person name="Engels R."/>
            <person name="Montgomery P."/>
            <person name="Pearson M."/>
            <person name="Howarth C."/>
            <person name="Larson L."/>
            <person name="White J."/>
            <person name="Zeng Q."/>
            <person name="Kodira C."/>
            <person name="Yandava C."/>
            <person name="Alvarado L."/>
            <person name="O'Leary S."/>
            <person name="Szabo L."/>
            <person name="Dean R."/>
            <person name="Schein J."/>
        </authorList>
    </citation>
    <scope>NUCLEOTIDE SEQUENCE</scope>
    <source>
        <strain>CRL 75-36-700-3</strain>
    </source>
</reference>
<evidence type="ECO:0000313" key="3">
    <source>
        <dbReference type="Proteomes" id="UP000008783"/>
    </source>
</evidence>
<feature type="compositionally biased region" description="Low complexity" evidence="1">
    <location>
        <begin position="297"/>
        <end position="312"/>
    </location>
</feature>
<evidence type="ECO:0000256" key="1">
    <source>
        <dbReference type="SAM" id="MobiDB-lite"/>
    </source>
</evidence>
<feature type="compositionally biased region" description="Pro residues" evidence="1">
    <location>
        <begin position="228"/>
        <end position="240"/>
    </location>
</feature>
<dbReference type="HOGENOM" id="CLU_621315_0_0_1"/>
<feature type="compositionally biased region" description="Polar residues" evidence="1">
    <location>
        <begin position="254"/>
        <end position="296"/>
    </location>
</feature>
<dbReference type="OrthoDB" id="2505289at2759"/>
<dbReference type="Proteomes" id="UP000008783">
    <property type="component" value="Unassembled WGS sequence"/>
</dbReference>
<organism evidence="2 3">
    <name type="scientific">Puccinia graminis f. sp. tritici (strain CRL 75-36-700-3 / race SCCL)</name>
    <name type="common">Black stem rust fungus</name>
    <dbReference type="NCBI Taxonomy" id="418459"/>
    <lineage>
        <taxon>Eukaryota</taxon>
        <taxon>Fungi</taxon>
        <taxon>Dikarya</taxon>
        <taxon>Basidiomycota</taxon>
        <taxon>Pucciniomycotina</taxon>
        <taxon>Pucciniomycetes</taxon>
        <taxon>Pucciniales</taxon>
        <taxon>Pucciniaceae</taxon>
        <taxon>Puccinia</taxon>
    </lineage>
</organism>
<protein>
    <submittedName>
        <fullName evidence="2">Uncharacterized protein</fullName>
    </submittedName>
</protein>
<feature type="compositionally biased region" description="Basic and acidic residues" evidence="1">
    <location>
        <begin position="365"/>
        <end position="374"/>
    </location>
</feature>
<sequence length="445" mass="48848">MAGTTTGESPRNETRIETDELIELEMTINNEEEDGDGDGDGGEGEEQDTSNQQLVKPPRRPPTFEAAFSQARSLTNHGRVNYQQALINNNHSSRGSLDSLALLPPPPPPPAQAENNLQSLRPTNSSIEQLHLTLPGQHDPDTHFLTSLVDSETTADQLIFSPHHQQLSLSPPTDSLLPIPRSPSPLLDEPNSSPPGLYGSSPPPDRSPSHESPPPSPPAPRTVRVSPPKNPTGPPRPPPLKLCLPPRPRRPAIETSQTPYNSPAGSNPSTPLISTSNLRPVSNQSNLLKRTLPSSSTDQHQNQNQNQNQTTTAKKQKINPLFLVSSTSKTPAENEKLKAWKRIQLLRAQRDQPQHLSSSGSTSKNSEELERLEKSTNSNSLGDTLSSAIQLRNQAQEYLDLIQKTQDALGEELVRVQLEESVLRHVRGIIADRLIKNQEWNNQNS</sequence>
<feature type="region of interest" description="Disordered" evidence="1">
    <location>
        <begin position="348"/>
        <end position="382"/>
    </location>
</feature>
<name>E3L2W8_PUCGT</name>
<feature type="compositionally biased region" description="Low complexity" evidence="1">
    <location>
        <begin position="167"/>
        <end position="200"/>
    </location>
</feature>
<proteinExistence type="predicted"/>
<accession>E3L2W8</accession>
<reference evidence="3" key="2">
    <citation type="journal article" date="2011" name="Proc. Natl. Acad. Sci. U.S.A.">
        <title>Obligate biotrophy features unraveled by the genomic analysis of rust fungi.</title>
        <authorList>
            <person name="Duplessis S."/>
            <person name="Cuomo C.A."/>
            <person name="Lin Y.-C."/>
            <person name="Aerts A."/>
            <person name="Tisserant E."/>
            <person name="Veneault-Fourrey C."/>
            <person name="Joly D.L."/>
            <person name="Hacquard S."/>
            <person name="Amselem J."/>
            <person name="Cantarel B.L."/>
            <person name="Chiu R."/>
            <person name="Coutinho P.M."/>
            <person name="Feau N."/>
            <person name="Field M."/>
            <person name="Frey P."/>
            <person name="Gelhaye E."/>
            <person name="Goldberg J."/>
            <person name="Grabherr M.G."/>
            <person name="Kodira C.D."/>
            <person name="Kohler A."/>
            <person name="Kuees U."/>
            <person name="Lindquist E.A."/>
            <person name="Lucas S.M."/>
            <person name="Mago R."/>
            <person name="Mauceli E."/>
            <person name="Morin E."/>
            <person name="Murat C."/>
            <person name="Pangilinan J.L."/>
            <person name="Park R."/>
            <person name="Pearson M."/>
            <person name="Quesneville H."/>
            <person name="Rouhier N."/>
            <person name="Sakthikumar S."/>
            <person name="Salamov A.A."/>
            <person name="Schmutz J."/>
            <person name="Selles B."/>
            <person name="Shapiro H."/>
            <person name="Tanguay P."/>
            <person name="Tuskan G.A."/>
            <person name="Henrissat B."/>
            <person name="Van de Peer Y."/>
            <person name="Rouze P."/>
            <person name="Ellis J.G."/>
            <person name="Dodds P.N."/>
            <person name="Schein J.E."/>
            <person name="Zhong S."/>
            <person name="Hamelin R.C."/>
            <person name="Grigoriev I.V."/>
            <person name="Szabo L.J."/>
            <person name="Martin F."/>
        </authorList>
    </citation>
    <scope>NUCLEOTIDE SEQUENCE [LARGE SCALE GENOMIC DNA]</scope>
    <source>
        <strain evidence="3">CRL 75-36-700-3 / race SCCL</strain>
    </source>
</reference>
<feature type="region of interest" description="Disordered" evidence="1">
    <location>
        <begin position="90"/>
        <end position="117"/>
    </location>
</feature>
<dbReference type="RefSeq" id="XP_003335312.2">
    <property type="nucleotide sequence ID" value="XM_003335264.2"/>
</dbReference>
<dbReference type="KEGG" id="pgr:PGTG_17092"/>
<dbReference type="EMBL" id="DS178338">
    <property type="protein sequence ID" value="EFP90893.2"/>
    <property type="molecule type" value="Genomic_DNA"/>
</dbReference>